<organism evidence="2 3">
    <name type="scientific">Ruicaihuangia caeni</name>
    <dbReference type="NCBI Taxonomy" id="3042517"/>
    <lineage>
        <taxon>Bacteria</taxon>
        <taxon>Bacillati</taxon>
        <taxon>Actinomycetota</taxon>
        <taxon>Actinomycetes</taxon>
        <taxon>Micrococcales</taxon>
        <taxon>Microbacteriaceae</taxon>
        <taxon>Ruicaihuangia</taxon>
    </lineage>
</organism>
<evidence type="ECO:0008006" key="4">
    <source>
        <dbReference type="Google" id="ProtNLM"/>
    </source>
</evidence>
<name>A0AAW6T6M3_9MICO</name>
<dbReference type="RefSeq" id="WP_281487767.1">
    <property type="nucleotide sequence ID" value="NZ_JASATX010000001.1"/>
</dbReference>
<gene>
    <name evidence="2" type="ORF">QF206_03330</name>
</gene>
<evidence type="ECO:0000256" key="1">
    <source>
        <dbReference type="SAM" id="MobiDB-lite"/>
    </source>
</evidence>
<accession>A0AAW6T6M3</accession>
<dbReference type="Proteomes" id="UP001321506">
    <property type="component" value="Unassembled WGS sequence"/>
</dbReference>
<comment type="caution">
    <text evidence="2">The sequence shown here is derived from an EMBL/GenBank/DDBJ whole genome shotgun (WGS) entry which is preliminary data.</text>
</comment>
<dbReference type="EMBL" id="JASATX010000001">
    <property type="protein sequence ID" value="MDI2097999.1"/>
    <property type="molecule type" value="Genomic_DNA"/>
</dbReference>
<sequence length="141" mass="15090">MATDNDLDRSADTDDAGTVSGNREAAKYRTQLREVEKERDQLRDELSNMRRGLVDDMVQQANLKPAAVWATGVELESLLNDDGTINRDAVHAAIGATRDMLGIPKLPAAPSADGQGTTGDVIAVEPAEELSWSAAITAREA</sequence>
<dbReference type="AlphaFoldDB" id="A0AAW6T6M3"/>
<feature type="region of interest" description="Disordered" evidence="1">
    <location>
        <begin position="1"/>
        <end position="40"/>
    </location>
</feature>
<feature type="compositionally biased region" description="Basic and acidic residues" evidence="1">
    <location>
        <begin position="1"/>
        <end position="12"/>
    </location>
</feature>
<keyword evidence="3" id="KW-1185">Reference proteome</keyword>
<proteinExistence type="predicted"/>
<evidence type="ECO:0000313" key="2">
    <source>
        <dbReference type="EMBL" id="MDI2097999.1"/>
    </source>
</evidence>
<protein>
    <recommendedName>
        <fullName evidence="4">Scaffolding protein</fullName>
    </recommendedName>
</protein>
<reference evidence="2 3" key="1">
    <citation type="submission" date="2023-04" db="EMBL/GenBank/DDBJ databases">
        <title>Klugiella caeni sp. nov. isolated from the sludge of biochemical tank.</title>
        <authorList>
            <person name="Geng K."/>
        </authorList>
    </citation>
    <scope>NUCLEOTIDE SEQUENCE [LARGE SCALE GENOMIC DNA]</scope>
    <source>
        <strain evidence="2 3">YN-L-19</strain>
    </source>
</reference>
<evidence type="ECO:0000313" key="3">
    <source>
        <dbReference type="Proteomes" id="UP001321506"/>
    </source>
</evidence>
<feature type="compositionally biased region" description="Basic and acidic residues" evidence="1">
    <location>
        <begin position="24"/>
        <end position="40"/>
    </location>
</feature>